<evidence type="ECO:0000256" key="1">
    <source>
        <dbReference type="SAM" id="MobiDB-lite"/>
    </source>
</evidence>
<sequence length="255" mass="28806">MMSEAGGGREWSGGEMKVVNTTWYNDQLYIKVSLHLPYLGRGEFELDKTENIGFNSTVNIWFNSNSEYLVETRKANIRFKSNRDAASRGLTTPCGSENTFSDLPIGPCIGYPRTKTSSESSTTIIDFYMHCDLTQSRHLMTLTESIMDNPPKELTSLQDSVSSLDLKVERIKADTDFTRHSTMQLRRQLKTSVDGLEIKIDLLESTLQLVDEVASLKSQVAEMVDCLKELRDAKMEGPSSKKGEGMSCSEKRRWF</sequence>
<dbReference type="Proteomes" id="UP000250235">
    <property type="component" value="Unassembled WGS sequence"/>
</dbReference>
<keyword evidence="3" id="KW-1185">Reference proteome</keyword>
<proteinExistence type="predicted"/>
<evidence type="ECO:0000313" key="2">
    <source>
        <dbReference type="EMBL" id="KZV51220.1"/>
    </source>
</evidence>
<dbReference type="EMBL" id="KQ991931">
    <property type="protein sequence ID" value="KZV51220.1"/>
    <property type="molecule type" value="Genomic_DNA"/>
</dbReference>
<name>A0A2Z7CVU1_9LAMI</name>
<accession>A0A2Z7CVU1</accession>
<reference evidence="2 3" key="1">
    <citation type="journal article" date="2015" name="Proc. Natl. Acad. Sci. U.S.A.">
        <title>The resurrection genome of Boea hygrometrica: A blueprint for survival of dehydration.</title>
        <authorList>
            <person name="Xiao L."/>
            <person name="Yang G."/>
            <person name="Zhang L."/>
            <person name="Yang X."/>
            <person name="Zhao S."/>
            <person name="Ji Z."/>
            <person name="Zhou Q."/>
            <person name="Hu M."/>
            <person name="Wang Y."/>
            <person name="Chen M."/>
            <person name="Xu Y."/>
            <person name="Jin H."/>
            <person name="Xiao X."/>
            <person name="Hu G."/>
            <person name="Bao F."/>
            <person name="Hu Y."/>
            <person name="Wan P."/>
            <person name="Li L."/>
            <person name="Deng X."/>
            <person name="Kuang T."/>
            <person name="Xiang C."/>
            <person name="Zhu J.K."/>
            <person name="Oliver M.J."/>
            <person name="He Y."/>
        </authorList>
    </citation>
    <scope>NUCLEOTIDE SEQUENCE [LARGE SCALE GENOMIC DNA]</scope>
    <source>
        <strain evidence="3">cv. XS01</strain>
    </source>
</reference>
<evidence type="ECO:0000313" key="3">
    <source>
        <dbReference type="Proteomes" id="UP000250235"/>
    </source>
</evidence>
<feature type="region of interest" description="Disordered" evidence="1">
    <location>
        <begin position="235"/>
        <end position="255"/>
    </location>
</feature>
<organism evidence="2 3">
    <name type="scientific">Dorcoceras hygrometricum</name>
    <dbReference type="NCBI Taxonomy" id="472368"/>
    <lineage>
        <taxon>Eukaryota</taxon>
        <taxon>Viridiplantae</taxon>
        <taxon>Streptophyta</taxon>
        <taxon>Embryophyta</taxon>
        <taxon>Tracheophyta</taxon>
        <taxon>Spermatophyta</taxon>
        <taxon>Magnoliopsida</taxon>
        <taxon>eudicotyledons</taxon>
        <taxon>Gunneridae</taxon>
        <taxon>Pentapetalae</taxon>
        <taxon>asterids</taxon>
        <taxon>lamiids</taxon>
        <taxon>Lamiales</taxon>
        <taxon>Gesneriaceae</taxon>
        <taxon>Didymocarpoideae</taxon>
        <taxon>Trichosporeae</taxon>
        <taxon>Loxocarpinae</taxon>
        <taxon>Dorcoceras</taxon>
    </lineage>
</organism>
<gene>
    <name evidence="2" type="ORF">F511_16110</name>
</gene>
<protein>
    <submittedName>
        <fullName evidence="2">Uncharacterized protein</fullName>
    </submittedName>
</protein>
<dbReference type="AlphaFoldDB" id="A0A2Z7CVU1"/>